<organism evidence="1 2">
    <name type="scientific">Pelosinus propionicus DSM 13327</name>
    <dbReference type="NCBI Taxonomy" id="1123291"/>
    <lineage>
        <taxon>Bacteria</taxon>
        <taxon>Bacillati</taxon>
        <taxon>Bacillota</taxon>
        <taxon>Negativicutes</taxon>
        <taxon>Selenomonadales</taxon>
        <taxon>Sporomusaceae</taxon>
        <taxon>Pelosinus</taxon>
    </lineage>
</organism>
<dbReference type="AlphaFoldDB" id="A0A1I4PKL8"/>
<dbReference type="RefSeq" id="WP_175490676.1">
    <property type="nucleotide sequence ID" value="NZ_FOTS01000066.1"/>
</dbReference>
<sequence length="49" mass="5959">MGKVVEYEFVKQLASNDWKIVAILNGKDNREFRRDFNKRYARLIEKLKK</sequence>
<reference evidence="2" key="1">
    <citation type="submission" date="2016-10" db="EMBL/GenBank/DDBJ databases">
        <authorList>
            <person name="Varghese N."/>
            <person name="Submissions S."/>
        </authorList>
    </citation>
    <scope>NUCLEOTIDE SEQUENCE [LARGE SCALE GENOMIC DNA]</scope>
    <source>
        <strain evidence="2">DSM 13327</strain>
    </source>
</reference>
<accession>A0A1I4PKL8</accession>
<gene>
    <name evidence="1" type="ORF">SAMN04490355_106617</name>
</gene>
<keyword evidence="2" id="KW-1185">Reference proteome</keyword>
<dbReference type="EMBL" id="FOTS01000066">
    <property type="protein sequence ID" value="SFM28379.1"/>
    <property type="molecule type" value="Genomic_DNA"/>
</dbReference>
<evidence type="ECO:0000313" key="1">
    <source>
        <dbReference type="EMBL" id="SFM28379.1"/>
    </source>
</evidence>
<name>A0A1I4PKL8_9FIRM</name>
<proteinExistence type="predicted"/>
<evidence type="ECO:0000313" key="2">
    <source>
        <dbReference type="Proteomes" id="UP000199520"/>
    </source>
</evidence>
<dbReference type="STRING" id="1123291.SAMN04490355_106617"/>
<dbReference type="Proteomes" id="UP000199520">
    <property type="component" value="Unassembled WGS sequence"/>
</dbReference>
<protein>
    <submittedName>
        <fullName evidence="1">Uncharacterized protein</fullName>
    </submittedName>
</protein>